<dbReference type="SUPFAM" id="SSF53850">
    <property type="entry name" value="Periplasmic binding protein-like II"/>
    <property type="match status" value="1"/>
</dbReference>
<comment type="similarity">
    <text evidence="1">Belongs to the LysR transcriptional regulatory family.</text>
</comment>
<dbReference type="AlphaFoldDB" id="A0A660LCI1"/>
<dbReference type="PROSITE" id="PS50931">
    <property type="entry name" value="HTH_LYSR"/>
    <property type="match status" value="1"/>
</dbReference>
<name>A0A660LCI1_9ACTN</name>
<feature type="domain" description="HTH lysR-type" evidence="5">
    <location>
        <begin position="1"/>
        <end position="58"/>
    </location>
</feature>
<proteinExistence type="inferred from homology"/>
<dbReference type="InterPro" id="IPR005119">
    <property type="entry name" value="LysR_subst-bd"/>
</dbReference>
<keyword evidence="2" id="KW-0805">Transcription regulation</keyword>
<dbReference type="CDD" id="cd05466">
    <property type="entry name" value="PBP2_LTTR_substrate"/>
    <property type="match status" value="1"/>
</dbReference>
<keyword evidence="7" id="KW-1185">Reference proteome</keyword>
<dbReference type="InterPro" id="IPR036390">
    <property type="entry name" value="WH_DNA-bd_sf"/>
</dbReference>
<dbReference type="Gene3D" id="3.40.190.290">
    <property type="match status" value="1"/>
</dbReference>
<dbReference type="InterPro" id="IPR036388">
    <property type="entry name" value="WH-like_DNA-bd_sf"/>
</dbReference>
<dbReference type="PRINTS" id="PR00039">
    <property type="entry name" value="HTHLYSR"/>
</dbReference>
<dbReference type="InterPro" id="IPR000847">
    <property type="entry name" value="LysR_HTH_N"/>
</dbReference>
<dbReference type="OrthoDB" id="3181812at2"/>
<comment type="caution">
    <text evidence="6">The sequence shown here is derived from an EMBL/GenBank/DDBJ whole genome shotgun (WGS) entry which is preliminary data.</text>
</comment>
<gene>
    <name evidence="6" type="ORF">C8N24_2623</name>
</gene>
<keyword evidence="3 6" id="KW-0238">DNA-binding</keyword>
<sequence>MRLEQLEYFLAAAEHGSFSAAANALLMAQPSMSEQIRRLEAELGVPLFVRAGRGIELTDAGRLLIPHAERVLAEAQEAIESVREVRTLVSGTVAFGFFGGAHHSLLVGVVAKFRAKYPEVRVRAIGQNSAEVADAVRDGHLEAGLVILPIEDRGLDVRPTLREELFYLSADPERTREPMTVDRLAQAPLILYDARWAAQDPTRVQLREMAQTSGVRLEPVIEVEYMTAAFDLAARGLGDTVGLVSMLRARKLHTAPFDPPLYETYAFITRRNARLSPSTRAFMEMAEKALG</sequence>
<evidence type="ECO:0000259" key="5">
    <source>
        <dbReference type="PROSITE" id="PS50931"/>
    </source>
</evidence>
<evidence type="ECO:0000256" key="2">
    <source>
        <dbReference type="ARBA" id="ARBA00023015"/>
    </source>
</evidence>
<dbReference type="EMBL" id="RBIL01000001">
    <property type="protein sequence ID" value="RKQ92768.1"/>
    <property type="molecule type" value="Genomic_DNA"/>
</dbReference>
<dbReference type="Pfam" id="PF00126">
    <property type="entry name" value="HTH_1"/>
    <property type="match status" value="1"/>
</dbReference>
<dbReference type="Pfam" id="PF03466">
    <property type="entry name" value="LysR_substrate"/>
    <property type="match status" value="1"/>
</dbReference>
<accession>A0A660LCI1</accession>
<reference evidence="6 7" key="1">
    <citation type="submission" date="2018-10" db="EMBL/GenBank/DDBJ databases">
        <title>Genomic Encyclopedia of Archaeal and Bacterial Type Strains, Phase II (KMG-II): from individual species to whole genera.</title>
        <authorList>
            <person name="Goeker M."/>
        </authorList>
    </citation>
    <scope>NUCLEOTIDE SEQUENCE [LARGE SCALE GENOMIC DNA]</scope>
    <source>
        <strain evidence="6 7">DSM 14954</strain>
    </source>
</reference>
<dbReference type="RefSeq" id="WP_121250522.1">
    <property type="nucleotide sequence ID" value="NZ_RBIL01000001.1"/>
</dbReference>
<evidence type="ECO:0000313" key="7">
    <source>
        <dbReference type="Proteomes" id="UP000278962"/>
    </source>
</evidence>
<evidence type="ECO:0000256" key="3">
    <source>
        <dbReference type="ARBA" id="ARBA00023125"/>
    </source>
</evidence>
<dbReference type="Gene3D" id="1.10.10.10">
    <property type="entry name" value="Winged helix-like DNA-binding domain superfamily/Winged helix DNA-binding domain"/>
    <property type="match status" value="1"/>
</dbReference>
<dbReference type="GO" id="GO:0003677">
    <property type="term" value="F:DNA binding"/>
    <property type="evidence" value="ECO:0007669"/>
    <property type="project" value="UniProtKB-KW"/>
</dbReference>
<dbReference type="GO" id="GO:0003700">
    <property type="term" value="F:DNA-binding transcription factor activity"/>
    <property type="evidence" value="ECO:0007669"/>
    <property type="project" value="InterPro"/>
</dbReference>
<dbReference type="GO" id="GO:0005829">
    <property type="term" value="C:cytosol"/>
    <property type="evidence" value="ECO:0007669"/>
    <property type="project" value="TreeGrafter"/>
</dbReference>
<protein>
    <submittedName>
        <fullName evidence="6">DNA-binding transcriptional LysR family regulator</fullName>
    </submittedName>
</protein>
<evidence type="ECO:0000256" key="1">
    <source>
        <dbReference type="ARBA" id="ARBA00009437"/>
    </source>
</evidence>
<dbReference type="InterPro" id="IPR050950">
    <property type="entry name" value="HTH-type_LysR_regulators"/>
</dbReference>
<dbReference type="PANTHER" id="PTHR30419">
    <property type="entry name" value="HTH-TYPE TRANSCRIPTIONAL REGULATOR YBHD"/>
    <property type="match status" value="1"/>
</dbReference>
<dbReference type="SUPFAM" id="SSF46785">
    <property type="entry name" value="Winged helix' DNA-binding domain"/>
    <property type="match status" value="1"/>
</dbReference>
<evidence type="ECO:0000313" key="6">
    <source>
        <dbReference type="EMBL" id="RKQ92768.1"/>
    </source>
</evidence>
<evidence type="ECO:0000256" key="4">
    <source>
        <dbReference type="ARBA" id="ARBA00023163"/>
    </source>
</evidence>
<organism evidence="6 7">
    <name type="scientific">Solirubrobacter pauli</name>
    <dbReference type="NCBI Taxonomy" id="166793"/>
    <lineage>
        <taxon>Bacteria</taxon>
        <taxon>Bacillati</taxon>
        <taxon>Actinomycetota</taxon>
        <taxon>Thermoleophilia</taxon>
        <taxon>Solirubrobacterales</taxon>
        <taxon>Solirubrobacteraceae</taxon>
        <taxon>Solirubrobacter</taxon>
    </lineage>
</organism>
<keyword evidence="4" id="KW-0804">Transcription</keyword>
<dbReference type="FunFam" id="1.10.10.10:FF:000001">
    <property type="entry name" value="LysR family transcriptional regulator"/>
    <property type="match status" value="1"/>
</dbReference>
<dbReference type="Proteomes" id="UP000278962">
    <property type="component" value="Unassembled WGS sequence"/>
</dbReference>